<evidence type="ECO:0000313" key="4">
    <source>
        <dbReference type="Proteomes" id="UP000813444"/>
    </source>
</evidence>
<accession>A0A8K0SWN9</accession>
<dbReference type="FunFam" id="3.40.225.10:FF:000009">
    <property type="entry name" value="Class II aldolase/adducin N-terminal"/>
    <property type="match status" value="1"/>
</dbReference>
<name>A0A8K0SWN9_9HYPO</name>
<feature type="domain" description="Class II aldolase/adducin N-terminal" evidence="2">
    <location>
        <begin position="59"/>
        <end position="241"/>
    </location>
</feature>
<protein>
    <submittedName>
        <fullName evidence="3">Class II aldolase and Adducin N-terminal domain protein</fullName>
    </submittedName>
</protein>
<feature type="region of interest" description="Disordered" evidence="1">
    <location>
        <begin position="1"/>
        <end position="46"/>
    </location>
</feature>
<feature type="compositionally biased region" description="Polar residues" evidence="1">
    <location>
        <begin position="1"/>
        <end position="15"/>
    </location>
</feature>
<evidence type="ECO:0000259" key="2">
    <source>
        <dbReference type="SMART" id="SM01007"/>
    </source>
</evidence>
<dbReference type="Proteomes" id="UP000813444">
    <property type="component" value="Unassembled WGS sequence"/>
</dbReference>
<dbReference type="NCBIfam" id="NF004855">
    <property type="entry name" value="PRK06208.1"/>
    <property type="match status" value="1"/>
</dbReference>
<dbReference type="InterPro" id="IPR001303">
    <property type="entry name" value="Aldolase_II/adducin_N"/>
</dbReference>
<dbReference type="SUPFAM" id="SSF53639">
    <property type="entry name" value="AraD/HMP-PK domain-like"/>
    <property type="match status" value="1"/>
</dbReference>
<dbReference type="GO" id="GO:0005856">
    <property type="term" value="C:cytoskeleton"/>
    <property type="evidence" value="ECO:0007669"/>
    <property type="project" value="TreeGrafter"/>
</dbReference>
<sequence>MSSTVTTTPAETISLQAAPAGESKPTTSASLAAQGTGGYPVPGVPTFDDPYKKRQWQLEHMAGAFRVFARKGYTEGTAGHISVRDPVDPSTFWINPLGVHFGMLKASDMVHVNEEGQVIGGNRVAVNAAGFMIHSAIHKARPDVHAACHTHSVAGKAWSTFGKPLDIINQDSCLFYGIQSVYKSFGGVVLEAEEGERVAAALGKDGRVAILQNHGLLTTGTTVDEAAYLFTCMERTCEVQIMAESTGLEKIIIGDDEAKYTAKMNADPETLYNEFQPDFEYEIWKSKGELSKGN</sequence>
<evidence type="ECO:0000313" key="3">
    <source>
        <dbReference type="EMBL" id="KAH7324157.1"/>
    </source>
</evidence>
<reference evidence="3" key="1">
    <citation type="journal article" date="2021" name="Nat. Commun.">
        <title>Genetic determinants of endophytism in the Arabidopsis root mycobiome.</title>
        <authorList>
            <person name="Mesny F."/>
            <person name="Miyauchi S."/>
            <person name="Thiergart T."/>
            <person name="Pickel B."/>
            <person name="Atanasova L."/>
            <person name="Karlsson M."/>
            <person name="Huettel B."/>
            <person name="Barry K.W."/>
            <person name="Haridas S."/>
            <person name="Chen C."/>
            <person name="Bauer D."/>
            <person name="Andreopoulos W."/>
            <person name="Pangilinan J."/>
            <person name="LaButti K."/>
            <person name="Riley R."/>
            <person name="Lipzen A."/>
            <person name="Clum A."/>
            <person name="Drula E."/>
            <person name="Henrissat B."/>
            <person name="Kohler A."/>
            <person name="Grigoriev I.V."/>
            <person name="Martin F.M."/>
            <person name="Hacquard S."/>
        </authorList>
    </citation>
    <scope>NUCLEOTIDE SEQUENCE</scope>
    <source>
        <strain evidence="3">MPI-CAGE-CH-0235</strain>
    </source>
</reference>
<dbReference type="OrthoDB" id="3238794at2759"/>
<comment type="caution">
    <text evidence="3">The sequence shown here is derived from an EMBL/GenBank/DDBJ whole genome shotgun (WGS) entry which is preliminary data.</text>
</comment>
<keyword evidence="4" id="KW-1185">Reference proteome</keyword>
<evidence type="ECO:0000256" key="1">
    <source>
        <dbReference type="SAM" id="MobiDB-lite"/>
    </source>
</evidence>
<dbReference type="Gene3D" id="3.40.225.10">
    <property type="entry name" value="Class II aldolase/adducin N-terminal domain"/>
    <property type="match status" value="1"/>
</dbReference>
<organism evidence="3 4">
    <name type="scientific">Stachybotrys elegans</name>
    <dbReference type="NCBI Taxonomy" id="80388"/>
    <lineage>
        <taxon>Eukaryota</taxon>
        <taxon>Fungi</taxon>
        <taxon>Dikarya</taxon>
        <taxon>Ascomycota</taxon>
        <taxon>Pezizomycotina</taxon>
        <taxon>Sordariomycetes</taxon>
        <taxon>Hypocreomycetidae</taxon>
        <taxon>Hypocreales</taxon>
        <taxon>Stachybotryaceae</taxon>
        <taxon>Stachybotrys</taxon>
    </lineage>
</organism>
<dbReference type="PANTHER" id="PTHR10672:SF25">
    <property type="entry name" value="MEIOTICALLY UP-REGULATED GENE 14 PROTEIN"/>
    <property type="match status" value="1"/>
</dbReference>
<dbReference type="AlphaFoldDB" id="A0A8K0SWN9"/>
<dbReference type="EMBL" id="JAGPNK010000003">
    <property type="protein sequence ID" value="KAH7324157.1"/>
    <property type="molecule type" value="Genomic_DNA"/>
</dbReference>
<dbReference type="SMART" id="SM01007">
    <property type="entry name" value="Aldolase_II"/>
    <property type="match status" value="1"/>
</dbReference>
<gene>
    <name evidence="3" type="ORF">B0I35DRAFT_387767</name>
</gene>
<dbReference type="GO" id="GO:0051015">
    <property type="term" value="F:actin filament binding"/>
    <property type="evidence" value="ECO:0007669"/>
    <property type="project" value="TreeGrafter"/>
</dbReference>
<proteinExistence type="predicted"/>
<dbReference type="PANTHER" id="PTHR10672">
    <property type="entry name" value="ADDUCIN"/>
    <property type="match status" value="1"/>
</dbReference>
<dbReference type="InterPro" id="IPR051017">
    <property type="entry name" value="Aldolase-II_Adducin_sf"/>
</dbReference>
<dbReference type="InterPro" id="IPR036409">
    <property type="entry name" value="Aldolase_II/adducin_N_sf"/>
</dbReference>
<dbReference type="Pfam" id="PF00596">
    <property type="entry name" value="Aldolase_II"/>
    <property type="match status" value="1"/>
</dbReference>
<feature type="compositionally biased region" description="Polar residues" evidence="1">
    <location>
        <begin position="24"/>
        <end position="33"/>
    </location>
</feature>